<proteinExistence type="predicted"/>
<dbReference type="SUPFAM" id="SSF52540">
    <property type="entry name" value="P-loop containing nucleoside triphosphate hydrolases"/>
    <property type="match status" value="1"/>
</dbReference>
<evidence type="ECO:0000313" key="4">
    <source>
        <dbReference type="EMBL" id="UWZ34897.1"/>
    </source>
</evidence>
<organism evidence="4 5">
    <name type="scientific">Dactylosporangium roseum</name>
    <dbReference type="NCBI Taxonomy" id="47989"/>
    <lineage>
        <taxon>Bacteria</taxon>
        <taxon>Bacillati</taxon>
        <taxon>Actinomycetota</taxon>
        <taxon>Actinomycetes</taxon>
        <taxon>Micromonosporales</taxon>
        <taxon>Micromonosporaceae</taxon>
        <taxon>Dactylosporangium</taxon>
    </lineage>
</organism>
<protein>
    <submittedName>
        <fullName evidence="4">ABC transporter ATP-binding protein</fullName>
    </submittedName>
</protein>
<dbReference type="InterPro" id="IPR003593">
    <property type="entry name" value="AAA+_ATPase"/>
</dbReference>
<evidence type="ECO:0000256" key="2">
    <source>
        <dbReference type="ARBA" id="ARBA00022840"/>
    </source>
</evidence>
<sequence length="293" mass="32437">MNSPIVTVRDVSKRFRTMTALDGVSFELRRNGIYGLLGRNGAGKTTLMRILTGQQFASAGTVTVFGAAPHENERVLRQVTFIKESQRYPDTFRVRDVLFAGRLLFPQWDERFARDLVHDFQLPVKRQVKKLSRGMLSALGVVVGLASRAPLTLFDEPYLGLDAVSRQLFYDRLLADYAEFPRTVVLSTHLIDEVSDLIEHVLLIERGRLVLDEDAEALRGQVVTLTGPASAVDALAANADELHREHLGSLTRATVRGRVEAGQARAAGVELAPVSLQQLVVRITTADLKEHVS</sequence>
<keyword evidence="2 4" id="KW-0067">ATP-binding</keyword>
<dbReference type="GO" id="GO:0005524">
    <property type="term" value="F:ATP binding"/>
    <property type="evidence" value="ECO:0007669"/>
    <property type="project" value="UniProtKB-KW"/>
</dbReference>
<keyword evidence="1" id="KW-0547">Nucleotide-binding</keyword>
<evidence type="ECO:0000313" key="5">
    <source>
        <dbReference type="Proteomes" id="UP001058271"/>
    </source>
</evidence>
<dbReference type="CDD" id="cd03230">
    <property type="entry name" value="ABC_DR_subfamily_A"/>
    <property type="match status" value="1"/>
</dbReference>
<dbReference type="Gene3D" id="3.40.50.300">
    <property type="entry name" value="P-loop containing nucleotide triphosphate hydrolases"/>
    <property type="match status" value="1"/>
</dbReference>
<dbReference type="Proteomes" id="UP001058271">
    <property type="component" value="Chromosome"/>
</dbReference>
<evidence type="ECO:0000259" key="3">
    <source>
        <dbReference type="PROSITE" id="PS50893"/>
    </source>
</evidence>
<dbReference type="PANTHER" id="PTHR43158:SF5">
    <property type="entry name" value="ABC TRANSPORTER, ATP-BINDING PROTEIN"/>
    <property type="match status" value="1"/>
</dbReference>
<dbReference type="InterPro" id="IPR003439">
    <property type="entry name" value="ABC_transporter-like_ATP-bd"/>
</dbReference>
<dbReference type="PROSITE" id="PS50893">
    <property type="entry name" value="ABC_TRANSPORTER_2"/>
    <property type="match status" value="1"/>
</dbReference>
<reference evidence="4" key="1">
    <citation type="submission" date="2021-04" db="EMBL/GenBank/DDBJ databases">
        <title>Biosynthetic gene clusters of Dactylosporangioum roseum.</title>
        <authorList>
            <person name="Hartkoorn R.C."/>
            <person name="Beaudoing E."/>
            <person name="Hot D."/>
            <person name="Moureu S."/>
        </authorList>
    </citation>
    <scope>NUCLEOTIDE SEQUENCE</scope>
    <source>
        <strain evidence="4">NRRL B-16295</strain>
    </source>
</reference>
<dbReference type="PANTHER" id="PTHR43158">
    <property type="entry name" value="SKFA PEPTIDE EXPORT ATP-BINDING PROTEIN SKFE"/>
    <property type="match status" value="1"/>
</dbReference>
<accession>A0ABY5Z0B6</accession>
<dbReference type="Pfam" id="PF00005">
    <property type="entry name" value="ABC_tran"/>
    <property type="match status" value="1"/>
</dbReference>
<dbReference type="EMBL" id="CP073721">
    <property type="protein sequence ID" value="UWZ34897.1"/>
    <property type="molecule type" value="Genomic_DNA"/>
</dbReference>
<evidence type="ECO:0000256" key="1">
    <source>
        <dbReference type="ARBA" id="ARBA00022741"/>
    </source>
</evidence>
<gene>
    <name evidence="4" type="ORF">Drose_27475</name>
</gene>
<feature type="domain" description="ABC transporter" evidence="3">
    <location>
        <begin position="6"/>
        <end position="231"/>
    </location>
</feature>
<dbReference type="RefSeq" id="WP_260724244.1">
    <property type="nucleotide sequence ID" value="NZ_BAAABS010000082.1"/>
</dbReference>
<keyword evidence="5" id="KW-1185">Reference proteome</keyword>
<dbReference type="SMART" id="SM00382">
    <property type="entry name" value="AAA"/>
    <property type="match status" value="1"/>
</dbReference>
<name>A0ABY5Z0B6_9ACTN</name>
<dbReference type="InterPro" id="IPR027417">
    <property type="entry name" value="P-loop_NTPase"/>
</dbReference>